<proteinExistence type="predicted"/>
<feature type="signal peptide" evidence="1">
    <location>
        <begin position="1"/>
        <end position="21"/>
    </location>
</feature>
<dbReference type="AlphaFoldDB" id="A0A1I4P0W0"/>
<gene>
    <name evidence="2" type="ORF">SAMN05421863_101755</name>
</gene>
<evidence type="ECO:0000313" key="2">
    <source>
        <dbReference type="EMBL" id="SFM21379.1"/>
    </source>
</evidence>
<reference evidence="3" key="1">
    <citation type="submission" date="2016-10" db="EMBL/GenBank/DDBJ databases">
        <authorList>
            <person name="Varghese N."/>
            <person name="Submissions S."/>
        </authorList>
    </citation>
    <scope>NUCLEOTIDE SEQUENCE [LARGE SCALE GENOMIC DNA]</scope>
    <source>
        <strain evidence="3">Nm44</strain>
    </source>
</reference>
<protein>
    <submittedName>
        <fullName evidence="2">Uncharacterized protein</fullName>
    </submittedName>
</protein>
<sequence length="100" mass="9347">MKMLHVLIAAAFIAVSSAALATEPEPIALNDAQLDGLTAGAQVLLVVGGTAQASAASVGPLAVSAATTGTGATATAVDTGLFTHVAGGGSAATATSLSAN</sequence>
<feature type="chain" id="PRO_5010285989" evidence="1">
    <location>
        <begin position="22"/>
        <end position="100"/>
    </location>
</feature>
<keyword evidence="3" id="KW-1185">Reference proteome</keyword>
<dbReference type="Proteomes" id="UP000183287">
    <property type="component" value="Unassembled WGS sequence"/>
</dbReference>
<evidence type="ECO:0000313" key="3">
    <source>
        <dbReference type="Proteomes" id="UP000183287"/>
    </source>
</evidence>
<dbReference type="EMBL" id="FOUB01000017">
    <property type="protein sequence ID" value="SFM21379.1"/>
    <property type="molecule type" value="Genomic_DNA"/>
</dbReference>
<keyword evidence="1" id="KW-0732">Signal</keyword>
<name>A0A1I4P0W0_9PROT</name>
<organism evidence="2 3">
    <name type="scientific">Nitrosomonas communis</name>
    <dbReference type="NCBI Taxonomy" id="44574"/>
    <lineage>
        <taxon>Bacteria</taxon>
        <taxon>Pseudomonadati</taxon>
        <taxon>Pseudomonadota</taxon>
        <taxon>Betaproteobacteria</taxon>
        <taxon>Nitrosomonadales</taxon>
        <taxon>Nitrosomonadaceae</taxon>
        <taxon>Nitrosomonas</taxon>
    </lineage>
</organism>
<accession>A0A1I4P0W0</accession>
<dbReference type="RefSeq" id="WP_074905196.1">
    <property type="nucleotide sequence ID" value="NZ_FOUB01000017.1"/>
</dbReference>
<evidence type="ECO:0000256" key="1">
    <source>
        <dbReference type="SAM" id="SignalP"/>
    </source>
</evidence>